<sequence length="723" mass="80550">MNTKFDEHQQEAVGQDVSRDEPLSPDAEDARRLQARVTQLEKQLTDALNDGESVARLNNRLLKLEVEQAAMLRSTSWRVTAPLRSVSRITAAVRLAFSTIGRQAEVRGGLGSALGYYASVIGREGLPGVVARVRRLKSGRGFADGPPRDEVYHEWISQYDTVTPAKQREIEAEIGLLARKPLISVVVPTFNSDERLLREMVASVQSQIYPHWELCIADDASTQPHVKAVLQELAAADSRIKVVFRETNGHISEASNSALALASGEYVALLDHDDLLPPHALYMVARYINLHPQGRMFYSDEDKLTTEGKRTTPYFKCDWNPQMFLTQNMFSHLGVFETKLVRDAGGFRKGFEGSQDYDLALRCVELAGDDSVIHIPHVLYHWRIVPGSTAGSGSEKPYALVAAIRALEDHLKRANISATVEHPVESLGVLRVRYTLPSPQPKVSIIIPTRDGLALLKQCVDSVFACTLYQNFEIIIVDNGSVKPETMKYFDEVSQRPNVRVLRDESPFNFSALNNHAARVATGEFLCLLNNDIEVISPDWLNEMVSLANLPRSGAVGACLWYPTDALQHGGVVLGLGGIAGHMHHMMKRGHFGYFGRAAATQNLSAVTAACLVVKKSVYDEVGGLEEDLAVAFNDVDFCMKLLKAGYRNIWTPYAEMYHHESATRGSDLDPEKYERFVSEIRRMEARWEGWFERDPAYNPNLSLSSEVLPFTLASPPRIGQFE</sequence>
<dbReference type="Proteomes" id="UP000297385">
    <property type="component" value="Unassembled WGS sequence"/>
</dbReference>
<feature type="region of interest" description="Disordered" evidence="1">
    <location>
        <begin position="1"/>
        <end position="29"/>
    </location>
</feature>
<reference evidence="3 4" key="1">
    <citation type="submission" date="2019-03" db="EMBL/GenBank/DDBJ databases">
        <title>Complete Genome Sequence of Paraburkholderia dipogonis ICMP 19430T, a Nitrogen-fixing Symbiont of the South African Invasive Legume Dipogon lignosus in New Zealand.</title>
        <authorList>
            <person name="De Meyer S.E."/>
        </authorList>
    </citation>
    <scope>NUCLEOTIDE SEQUENCE [LARGE SCALE GENOMIC DNA]</scope>
    <source>
        <strain evidence="3 4">ICMP 19430</strain>
    </source>
</reference>
<dbReference type="EMBL" id="SNVI01000001">
    <property type="protein sequence ID" value="TFE45241.1"/>
    <property type="molecule type" value="Genomic_DNA"/>
</dbReference>
<dbReference type="PANTHER" id="PTHR43179:SF7">
    <property type="entry name" value="RHAMNOSYLTRANSFERASE WBBL"/>
    <property type="match status" value="1"/>
</dbReference>
<proteinExistence type="predicted"/>
<dbReference type="AlphaFoldDB" id="A0A4Y8N6F9"/>
<gene>
    <name evidence="3" type="ORF">E2553_09600</name>
</gene>
<dbReference type="Pfam" id="PF00535">
    <property type="entry name" value="Glycos_transf_2"/>
    <property type="match status" value="2"/>
</dbReference>
<evidence type="ECO:0000313" key="4">
    <source>
        <dbReference type="Proteomes" id="UP000297385"/>
    </source>
</evidence>
<comment type="caution">
    <text evidence="3">The sequence shown here is derived from an EMBL/GenBank/DDBJ whole genome shotgun (WGS) entry which is preliminary data.</text>
</comment>
<dbReference type="GO" id="GO:0016757">
    <property type="term" value="F:glycosyltransferase activity"/>
    <property type="evidence" value="ECO:0007669"/>
    <property type="project" value="UniProtKB-KW"/>
</dbReference>
<dbReference type="SUPFAM" id="SSF53448">
    <property type="entry name" value="Nucleotide-diphospho-sugar transferases"/>
    <property type="match status" value="2"/>
</dbReference>
<dbReference type="PANTHER" id="PTHR43179">
    <property type="entry name" value="RHAMNOSYLTRANSFERASE WBBL"/>
    <property type="match status" value="1"/>
</dbReference>
<feature type="domain" description="Glycosyltransferase 2-like" evidence="2">
    <location>
        <begin position="444"/>
        <end position="565"/>
    </location>
</feature>
<dbReference type="InterPro" id="IPR029044">
    <property type="entry name" value="Nucleotide-diphossugar_trans"/>
</dbReference>
<dbReference type="CDD" id="cd04184">
    <property type="entry name" value="GT2_RfbC_Mx_like"/>
    <property type="match status" value="1"/>
</dbReference>
<feature type="compositionally biased region" description="Basic and acidic residues" evidence="1">
    <location>
        <begin position="1"/>
        <end position="10"/>
    </location>
</feature>
<dbReference type="GeneID" id="97309395"/>
<evidence type="ECO:0000313" key="3">
    <source>
        <dbReference type="EMBL" id="TFE45241.1"/>
    </source>
</evidence>
<protein>
    <submittedName>
        <fullName evidence="3">Glycosyltransferase family 2 protein</fullName>
    </submittedName>
</protein>
<feature type="domain" description="Glycosyltransferase 2-like" evidence="2">
    <location>
        <begin position="184"/>
        <end position="310"/>
    </location>
</feature>
<organism evidence="3 4">
    <name type="scientific">Paraburkholderia dipogonis</name>
    <dbReference type="NCBI Taxonomy" id="1211383"/>
    <lineage>
        <taxon>Bacteria</taxon>
        <taxon>Pseudomonadati</taxon>
        <taxon>Pseudomonadota</taxon>
        <taxon>Betaproteobacteria</taxon>
        <taxon>Burkholderiales</taxon>
        <taxon>Burkholderiaceae</taxon>
        <taxon>Paraburkholderia</taxon>
    </lineage>
</organism>
<name>A0A4Y8N6F9_9BURK</name>
<accession>A0A4Y8N6F9</accession>
<dbReference type="RefSeq" id="WP_134456990.1">
    <property type="nucleotide sequence ID" value="NZ_JBHMFL010000165.1"/>
</dbReference>
<evidence type="ECO:0000256" key="1">
    <source>
        <dbReference type="SAM" id="MobiDB-lite"/>
    </source>
</evidence>
<dbReference type="Gene3D" id="3.90.550.10">
    <property type="entry name" value="Spore Coat Polysaccharide Biosynthesis Protein SpsA, Chain A"/>
    <property type="match status" value="2"/>
</dbReference>
<evidence type="ECO:0000259" key="2">
    <source>
        <dbReference type="Pfam" id="PF00535"/>
    </source>
</evidence>
<dbReference type="CDD" id="cd04186">
    <property type="entry name" value="GT_2_like_c"/>
    <property type="match status" value="1"/>
</dbReference>
<feature type="compositionally biased region" description="Basic and acidic residues" evidence="1">
    <location>
        <begin position="17"/>
        <end position="29"/>
    </location>
</feature>
<keyword evidence="3" id="KW-0808">Transferase</keyword>
<dbReference type="InterPro" id="IPR001173">
    <property type="entry name" value="Glyco_trans_2-like"/>
</dbReference>